<reference evidence="6 7" key="1">
    <citation type="submission" date="2010-02" db="EMBL/GenBank/DDBJ databases">
        <authorList>
            <person name="Weinstock G."/>
            <person name="Sodergren E."/>
            <person name="Clifton S."/>
            <person name="Fulton L."/>
            <person name="Fulton B."/>
            <person name="Courtney L."/>
            <person name="Fronick C."/>
            <person name="Harrison M."/>
            <person name="Strong C."/>
            <person name="Farmer C."/>
            <person name="Delahaunty K."/>
            <person name="Markovic C."/>
            <person name="Hall O."/>
            <person name="Minx P."/>
            <person name="Tomlinson C."/>
            <person name="Mitreva M."/>
            <person name="Nelson J."/>
            <person name="Hou S."/>
            <person name="Wollam A."/>
            <person name="Pepin K.H."/>
            <person name="Johnson M."/>
            <person name="Bhonagiri V."/>
            <person name="Zhang X."/>
            <person name="Suruliraj S."/>
            <person name="Warren W."/>
            <person name="Chinwalla A."/>
            <person name="Mardis E.R."/>
            <person name="Wilson R.K."/>
        </authorList>
    </citation>
    <scope>NUCLEOTIDE SEQUENCE [LARGE SCALE GENOMIC DNA]</scope>
    <source>
        <strain evidence="6 7">DSM 2876</strain>
    </source>
</reference>
<protein>
    <submittedName>
        <fullName evidence="6">Flagellar hook-basal body protein</fullName>
    </submittedName>
</protein>
<gene>
    <name evidence="6" type="ORF">BUTYVIB_00466</name>
</gene>
<keyword evidence="2" id="KW-0975">Bacterial flagellum</keyword>
<dbReference type="AlphaFoldDB" id="D4RXB5"/>
<evidence type="ECO:0000259" key="4">
    <source>
        <dbReference type="Pfam" id="PF06429"/>
    </source>
</evidence>
<organism evidence="6 7">
    <name type="scientific">Eshraghiella crossota DSM 2876</name>
    <dbReference type="NCBI Taxonomy" id="511680"/>
    <lineage>
        <taxon>Bacteria</taxon>
        <taxon>Bacillati</taxon>
        <taxon>Bacillota</taxon>
        <taxon>Clostridia</taxon>
        <taxon>Lachnospirales</taxon>
        <taxon>Lachnospiraceae</taxon>
        <taxon>Eshraghiella</taxon>
    </lineage>
</organism>
<dbReference type="PANTHER" id="PTHR30435">
    <property type="entry name" value="FLAGELLAR PROTEIN"/>
    <property type="match status" value="1"/>
</dbReference>
<evidence type="ECO:0000256" key="1">
    <source>
        <dbReference type="ARBA" id="ARBA00009677"/>
    </source>
</evidence>
<accession>D4RXB5</accession>
<dbReference type="NCBIfam" id="TIGR02490">
    <property type="entry name" value="flgF"/>
    <property type="match status" value="1"/>
</dbReference>
<dbReference type="InterPro" id="IPR037925">
    <property type="entry name" value="FlgE/F/G-like"/>
</dbReference>
<dbReference type="PANTHER" id="PTHR30435:SF19">
    <property type="entry name" value="FLAGELLAR BASAL-BODY ROD PROTEIN FLGG"/>
    <property type="match status" value="1"/>
</dbReference>
<keyword evidence="6" id="KW-0966">Cell projection</keyword>
<dbReference type="Pfam" id="PF06429">
    <property type="entry name" value="Flg_bbr_C"/>
    <property type="match status" value="1"/>
</dbReference>
<proteinExistence type="inferred from homology"/>
<dbReference type="InterPro" id="IPR020013">
    <property type="entry name" value="Flagellar_FlgE/F/G"/>
</dbReference>
<comment type="similarity">
    <text evidence="1 2">Belongs to the flagella basal body rod proteins family.</text>
</comment>
<dbReference type="PROSITE" id="PS00588">
    <property type="entry name" value="FLAGELLA_BB_ROD"/>
    <property type="match status" value="1"/>
</dbReference>
<dbReference type="GO" id="GO:0030694">
    <property type="term" value="C:bacterial-type flagellum basal body, rod"/>
    <property type="evidence" value="ECO:0007669"/>
    <property type="project" value="InterPro"/>
</dbReference>
<dbReference type="GeneID" id="98919269"/>
<dbReference type="InterPro" id="IPR019776">
    <property type="entry name" value="Flagellar_basal_body_rod_CS"/>
</dbReference>
<evidence type="ECO:0000256" key="2">
    <source>
        <dbReference type="RuleBase" id="RU362116"/>
    </source>
</evidence>
<dbReference type="InterPro" id="IPR012836">
    <property type="entry name" value="FlgF"/>
</dbReference>
<dbReference type="SUPFAM" id="SSF117143">
    <property type="entry name" value="Flagellar hook protein flgE"/>
    <property type="match status" value="1"/>
</dbReference>
<dbReference type="eggNOG" id="COG4786">
    <property type="taxonomic scope" value="Bacteria"/>
</dbReference>
<keyword evidence="7" id="KW-1185">Reference proteome</keyword>
<dbReference type="Proteomes" id="UP000006238">
    <property type="component" value="Unassembled WGS sequence"/>
</dbReference>
<evidence type="ECO:0000313" key="6">
    <source>
        <dbReference type="EMBL" id="EFF69277.1"/>
    </source>
</evidence>
<dbReference type="EMBL" id="ABWN01000019">
    <property type="protein sequence ID" value="EFF69277.1"/>
    <property type="molecule type" value="Genomic_DNA"/>
</dbReference>
<name>D4RXB5_9FIRM</name>
<dbReference type="HOGENOM" id="CLU_013687_0_0_9"/>
<dbReference type="GO" id="GO:0071978">
    <property type="term" value="P:bacterial-type flagellum-dependent swarming motility"/>
    <property type="evidence" value="ECO:0007669"/>
    <property type="project" value="TreeGrafter"/>
</dbReference>
<dbReference type="InterPro" id="IPR001444">
    <property type="entry name" value="Flag_bb_rod_N"/>
</dbReference>
<evidence type="ECO:0000259" key="5">
    <source>
        <dbReference type="Pfam" id="PF22692"/>
    </source>
</evidence>
<dbReference type="Pfam" id="PF22692">
    <property type="entry name" value="LlgE_F_G_D1"/>
    <property type="match status" value="1"/>
</dbReference>
<evidence type="ECO:0000313" key="7">
    <source>
        <dbReference type="Proteomes" id="UP000006238"/>
    </source>
</evidence>
<sequence>MVRALYTGATGMVNEMKRLDVVSNNLANSATTAYKKEGATSQAFKDMLAIKINDETDSYIDRPIGYMSLGVKIGETYTDYSTGNLRETGNTYDLALSGNGFFAISYADKNGTESVRYTRDGSFTVNSEGILMTKDGDFVLGDDGGLITIPVGTEVSINESGIIEADGEEVARLQITDFEDYDYLKKFGENMYTAIDGATTKAAQGKVYQGYLESSNVNVVSEMVNMITIARDYESSQKVIQSIDSTLERAVNLGQL</sequence>
<dbReference type="NCBIfam" id="TIGR03506">
    <property type="entry name" value="FlgEFG_subfam"/>
    <property type="match status" value="2"/>
</dbReference>
<dbReference type="InterPro" id="IPR053967">
    <property type="entry name" value="LlgE_F_G-like_D1"/>
</dbReference>
<comment type="subcellular location">
    <subcellularLocation>
        <location evidence="2">Bacterial flagellum basal body</location>
    </subcellularLocation>
</comment>
<feature type="domain" description="Flagellar basal-body/hook protein C-terminal" evidence="4">
    <location>
        <begin position="209"/>
        <end position="253"/>
    </location>
</feature>
<evidence type="ECO:0000259" key="3">
    <source>
        <dbReference type="Pfam" id="PF00460"/>
    </source>
</evidence>
<dbReference type="RefSeq" id="WP_005601324.1">
    <property type="nucleotide sequence ID" value="NZ_GG663520.1"/>
</dbReference>
<feature type="domain" description="Flagellar hook protein FlgE/F/G-like D1" evidence="5">
    <location>
        <begin position="95"/>
        <end position="165"/>
    </location>
</feature>
<comment type="caution">
    <text evidence="6">The sequence shown here is derived from an EMBL/GenBank/DDBJ whole genome shotgun (WGS) entry which is preliminary data.</text>
</comment>
<dbReference type="Pfam" id="PF00460">
    <property type="entry name" value="Flg_bb_rod"/>
    <property type="match status" value="1"/>
</dbReference>
<dbReference type="InterPro" id="IPR010930">
    <property type="entry name" value="Flg_bb/hook_C_dom"/>
</dbReference>
<keyword evidence="6" id="KW-0282">Flagellum</keyword>
<feature type="domain" description="Flagellar basal body rod protein N-terminal" evidence="3">
    <location>
        <begin position="5"/>
        <end position="35"/>
    </location>
</feature>
<keyword evidence="6" id="KW-0969">Cilium</keyword>
<dbReference type="STRING" id="45851.BHV86_02575"/>